<organism evidence="2">
    <name type="scientific">Halomonas sp. RT37</name>
    <dbReference type="NCBI Taxonomy" id="2950872"/>
    <lineage>
        <taxon>Bacteria</taxon>
        <taxon>Pseudomonadati</taxon>
        <taxon>Pseudomonadota</taxon>
        <taxon>Gammaproteobacteria</taxon>
        <taxon>Oceanospirillales</taxon>
        <taxon>Halomonadaceae</taxon>
        <taxon>Halomonas</taxon>
    </lineage>
</organism>
<proteinExistence type="predicted"/>
<dbReference type="NCBIfam" id="TIGR04379">
    <property type="entry name" value="myo_inos_iolE"/>
    <property type="match status" value="1"/>
</dbReference>
<dbReference type="EMBL" id="CP098827">
    <property type="protein sequence ID" value="XBO71325.1"/>
    <property type="molecule type" value="Genomic_DNA"/>
</dbReference>
<dbReference type="InterPro" id="IPR030823">
    <property type="entry name" value="IolE/MocC"/>
</dbReference>
<accession>A0AAU7KII9</accession>
<evidence type="ECO:0000259" key="1">
    <source>
        <dbReference type="Pfam" id="PF01261"/>
    </source>
</evidence>
<name>A0AAU7KII9_9GAMM</name>
<dbReference type="InterPro" id="IPR013022">
    <property type="entry name" value="Xyl_isomerase-like_TIM-brl"/>
</dbReference>
<keyword evidence="2" id="KW-0456">Lyase</keyword>
<dbReference type="Gene3D" id="3.20.20.150">
    <property type="entry name" value="Divalent-metal-dependent TIM barrel enzymes"/>
    <property type="match status" value="1"/>
</dbReference>
<dbReference type="InterPro" id="IPR050312">
    <property type="entry name" value="IolE/XylAMocC-like"/>
</dbReference>
<dbReference type="RefSeq" id="WP_045993157.1">
    <property type="nucleotide sequence ID" value="NZ_CP098827.1"/>
</dbReference>
<dbReference type="InterPro" id="IPR036237">
    <property type="entry name" value="Xyl_isomerase-like_sf"/>
</dbReference>
<dbReference type="PANTHER" id="PTHR12110">
    <property type="entry name" value="HYDROXYPYRUVATE ISOMERASE"/>
    <property type="match status" value="1"/>
</dbReference>
<dbReference type="GO" id="GO:0050114">
    <property type="term" value="F:myo-inosose-2 dehydratase activity"/>
    <property type="evidence" value="ECO:0007669"/>
    <property type="project" value="UniProtKB-EC"/>
</dbReference>
<dbReference type="SUPFAM" id="SSF51658">
    <property type="entry name" value="Xylose isomerase-like"/>
    <property type="match status" value="1"/>
</dbReference>
<evidence type="ECO:0000313" key="2">
    <source>
        <dbReference type="EMBL" id="XBO71325.1"/>
    </source>
</evidence>
<dbReference type="AlphaFoldDB" id="A0AAU7KII9"/>
<feature type="domain" description="Xylose isomerase-like TIM barrel" evidence="1">
    <location>
        <begin position="32"/>
        <end position="288"/>
    </location>
</feature>
<gene>
    <name evidence="2" type="primary">iolE</name>
    <name evidence="2" type="ORF">NFG58_00960</name>
</gene>
<dbReference type="Pfam" id="PF01261">
    <property type="entry name" value="AP_endonuc_2"/>
    <property type="match status" value="1"/>
</dbReference>
<protein>
    <submittedName>
        <fullName evidence="2">Myo-inosose-2 dehydratase</fullName>
        <ecNumber evidence="2">4.2.1.44</ecNumber>
    </submittedName>
</protein>
<reference evidence="2" key="1">
    <citation type="submission" date="2022-06" db="EMBL/GenBank/DDBJ databases">
        <title>A novel DMS-producing enzyme.</title>
        <authorList>
            <person name="Zhang Y."/>
        </authorList>
    </citation>
    <scope>NUCLEOTIDE SEQUENCE</scope>
    <source>
        <strain evidence="2">RT37</strain>
    </source>
</reference>
<sequence>MSIRLGINPLTWTNDDLPSLGGDTPLETCLAEGREAGFDGFELGHKFPRDAATLGPILERHQLSLVSGWYSAELLTRSAEEEIAALTPHLELLKALGARVMVFCEVSRCVHGQMGVPLSHRPTMSDEEWTLFTERLDQVAEHCQREGVQIAYHHHLGTLVESEADIDRLMAATGPALGLLLDTGHLVAAGGDPFGVLERHAARVNHVHCKDIRAEVLADVRNRNRSFLEGVLDGMFTVPGDGFIDYGRLFQGLVAHDYQGWVVVEAEQDPAVAHPLTYARKGYDHLARCCDEAGLALAS</sequence>
<dbReference type="PANTHER" id="PTHR12110:SF41">
    <property type="entry name" value="INOSOSE DEHYDRATASE"/>
    <property type="match status" value="1"/>
</dbReference>
<dbReference type="EC" id="4.2.1.44" evidence="2"/>